<keyword evidence="1" id="KW-0472">Membrane</keyword>
<evidence type="ECO:0000256" key="1">
    <source>
        <dbReference type="SAM" id="Phobius"/>
    </source>
</evidence>
<sequence length="184" mass="19466">MIAFAEIVRSVYGSWRLACGKSSGMQWFDSSPGGVLRSFWGPALVLPGVLVLQTLDGAFEGDIFFALAVQLIAFVIGCTAYPLAVARICDEIGCGGNFPRYLVAYNWSAVIQISALVPVTLLAWLVPGPSLALLGLIVTVALLFYQAYIARVALGVTYLAAGLLVLLDLLIGTLVQTAAERIAG</sequence>
<feature type="transmembrane region" description="Helical" evidence="1">
    <location>
        <begin position="155"/>
        <end position="175"/>
    </location>
</feature>
<keyword evidence="3" id="KW-1185">Reference proteome</keyword>
<feature type="transmembrane region" description="Helical" evidence="1">
    <location>
        <begin position="64"/>
        <end position="84"/>
    </location>
</feature>
<dbReference type="Proteomes" id="UP000182983">
    <property type="component" value="Unassembled WGS sequence"/>
</dbReference>
<evidence type="ECO:0000313" key="2">
    <source>
        <dbReference type="EMBL" id="SEH27830.1"/>
    </source>
</evidence>
<gene>
    <name evidence="2" type="ORF">SAMN04244559_00609</name>
</gene>
<feature type="transmembrane region" description="Helical" evidence="1">
    <location>
        <begin position="131"/>
        <end position="149"/>
    </location>
</feature>
<proteinExistence type="predicted"/>
<protein>
    <recommendedName>
        <fullName evidence="4">Yip1 domain-containing protein</fullName>
    </recommendedName>
</protein>
<organism evidence="2 3">
    <name type="scientific">Magnetospirillum fulvum</name>
    <name type="common">Rhodospirillum fulvum</name>
    <dbReference type="NCBI Taxonomy" id="1082"/>
    <lineage>
        <taxon>Bacteria</taxon>
        <taxon>Pseudomonadati</taxon>
        <taxon>Pseudomonadota</taxon>
        <taxon>Alphaproteobacteria</taxon>
        <taxon>Rhodospirillales</taxon>
        <taxon>Rhodospirillaceae</taxon>
        <taxon>Magnetospirillum</taxon>
    </lineage>
</organism>
<feature type="transmembrane region" description="Helical" evidence="1">
    <location>
        <begin position="34"/>
        <end position="52"/>
    </location>
</feature>
<dbReference type="EMBL" id="FNWO01000002">
    <property type="protein sequence ID" value="SEH27830.1"/>
    <property type="molecule type" value="Genomic_DNA"/>
</dbReference>
<evidence type="ECO:0000313" key="3">
    <source>
        <dbReference type="Proteomes" id="UP000182983"/>
    </source>
</evidence>
<keyword evidence="1" id="KW-0812">Transmembrane</keyword>
<dbReference type="RefSeq" id="WP_074765424.1">
    <property type="nucleotide sequence ID" value="NZ_FNWO01000002.1"/>
</dbReference>
<dbReference type="OrthoDB" id="8443450at2"/>
<accession>A0A1H6H0Q3</accession>
<dbReference type="AlphaFoldDB" id="A0A1H6H0Q3"/>
<name>A0A1H6H0Q3_MAGFU</name>
<reference evidence="3" key="1">
    <citation type="submission" date="2016-10" db="EMBL/GenBank/DDBJ databases">
        <authorList>
            <person name="Varghese N."/>
            <person name="Submissions S."/>
        </authorList>
    </citation>
    <scope>NUCLEOTIDE SEQUENCE [LARGE SCALE GENOMIC DNA]</scope>
    <source>
        <strain evidence="3">DSM 13234</strain>
    </source>
</reference>
<keyword evidence="1" id="KW-1133">Transmembrane helix</keyword>
<feature type="transmembrane region" description="Helical" evidence="1">
    <location>
        <begin position="104"/>
        <end position="124"/>
    </location>
</feature>
<evidence type="ECO:0008006" key="4">
    <source>
        <dbReference type="Google" id="ProtNLM"/>
    </source>
</evidence>